<accession>A0ABT6X8C0</accession>
<dbReference type="Proteomes" id="UP001431902">
    <property type="component" value="Unassembled WGS sequence"/>
</dbReference>
<name>A0ABT6X8C0_9BURK</name>
<protein>
    <recommendedName>
        <fullName evidence="3">DUF3168 domain-containing protein</fullName>
    </recommendedName>
</protein>
<keyword evidence="2" id="KW-1185">Reference proteome</keyword>
<sequence length="156" mass="16689">MTTLIDDALDAFIAAITPVTSTTGVTAVYEDRTQAYTHDDAPAINVSLTDAAADVLGDQHPARSVLRTTVQIDLAIYTRSAINAAGQEVSARKLAGPIWAAAHALLMADPSLGDKALRVRWRRSTWRKESADGAAGWASHTYELTLAMRELTLTGP</sequence>
<evidence type="ECO:0000313" key="2">
    <source>
        <dbReference type="Proteomes" id="UP001431902"/>
    </source>
</evidence>
<gene>
    <name evidence="1" type="ORF">QLQ16_10755</name>
</gene>
<dbReference type="EMBL" id="JASGBH010000007">
    <property type="protein sequence ID" value="MDI9234316.1"/>
    <property type="molecule type" value="Genomic_DNA"/>
</dbReference>
<evidence type="ECO:0008006" key="3">
    <source>
        <dbReference type="Google" id="ProtNLM"/>
    </source>
</evidence>
<evidence type="ECO:0000313" key="1">
    <source>
        <dbReference type="EMBL" id="MDI9234316.1"/>
    </source>
</evidence>
<reference evidence="1" key="1">
    <citation type="submission" date="2023-05" db="EMBL/GenBank/DDBJ databases">
        <title>Limnohabitans sp. strain HM2-2 Genome sequencing and assembly.</title>
        <authorList>
            <person name="Jung Y."/>
        </authorList>
    </citation>
    <scope>NUCLEOTIDE SEQUENCE</scope>
    <source>
        <strain evidence="1">HM2-2</strain>
    </source>
</reference>
<comment type="caution">
    <text evidence="1">The sequence shown here is derived from an EMBL/GenBank/DDBJ whole genome shotgun (WGS) entry which is preliminary data.</text>
</comment>
<organism evidence="1 2">
    <name type="scientific">Limnohabitans lacus</name>
    <dbReference type="NCBI Taxonomy" id="3045173"/>
    <lineage>
        <taxon>Bacteria</taxon>
        <taxon>Pseudomonadati</taxon>
        <taxon>Pseudomonadota</taxon>
        <taxon>Betaproteobacteria</taxon>
        <taxon>Burkholderiales</taxon>
        <taxon>Comamonadaceae</taxon>
        <taxon>Limnohabitans</taxon>
    </lineage>
</organism>
<dbReference type="RefSeq" id="WP_283224690.1">
    <property type="nucleotide sequence ID" value="NZ_JASGBH010000007.1"/>
</dbReference>
<proteinExistence type="predicted"/>